<dbReference type="PANTHER" id="PTHR22963">
    <property type="entry name" value="ENDOGLIN-RELATED"/>
    <property type="match status" value="1"/>
</dbReference>
<reference evidence="1" key="2">
    <citation type="submission" date="2023-03" db="EMBL/GenBank/DDBJ databases">
        <authorList>
            <person name="Inwood S.N."/>
            <person name="Skelly J.G."/>
            <person name="Guhlin J."/>
            <person name="Harrop T.W.R."/>
            <person name="Goldson S.G."/>
            <person name="Dearden P.K."/>
        </authorList>
    </citation>
    <scope>NUCLEOTIDE SEQUENCE</scope>
    <source>
        <strain evidence="1">Irish</strain>
        <tissue evidence="1">Whole body</tissue>
    </source>
</reference>
<name>A0AA39KSV1_9HYME</name>
<proteinExistence type="predicted"/>
<protein>
    <recommendedName>
        <fullName evidence="3">EGF-like domain-containing protein</fullName>
    </recommendedName>
</protein>
<keyword evidence="2" id="KW-1185">Reference proteome</keyword>
<dbReference type="PANTHER" id="PTHR22963:SF39">
    <property type="entry name" value="DUMPY"/>
    <property type="match status" value="1"/>
</dbReference>
<evidence type="ECO:0000313" key="2">
    <source>
        <dbReference type="Proteomes" id="UP001168990"/>
    </source>
</evidence>
<sequence length="102" mass="11525">MILFSESSSNSLLVRVMSKLFGWQMNFQSRIPCENNTGCLNSQICESKKCIDPCPGKCGTNALCNVNNHNLNCSCARCYEGDPQKICTQFPGLEYWTCQLWE</sequence>
<evidence type="ECO:0000313" key="1">
    <source>
        <dbReference type="EMBL" id="KAK0172479.1"/>
    </source>
</evidence>
<reference evidence="1" key="1">
    <citation type="journal article" date="2023" name="bioRxiv">
        <title>Scaffold-level genome assemblies of two parasitoid biocontrol wasps reveal the parthenogenesis mechanism and an associated novel virus.</title>
        <authorList>
            <person name="Inwood S."/>
            <person name="Skelly J."/>
            <person name="Guhlin J."/>
            <person name="Harrop T."/>
            <person name="Goldson S."/>
            <person name="Dearden P."/>
        </authorList>
    </citation>
    <scope>NUCLEOTIDE SEQUENCE</scope>
    <source>
        <strain evidence="1">Irish</strain>
        <tissue evidence="1">Whole body</tissue>
    </source>
</reference>
<organism evidence="1 2">
    <name type="scientific">Microctonus aethiopoides</name>
    <dbReference type="NCBI Taxonomy" id="144406"/>
    <lineage>
        <taxon>Eukaryota</taxon>
        <taxon>Metazoa</taxon>
        <taxon>Ecdysozoa</taxon>
        <taxon>Arthropoda</taxon>
        <taxon>Hexapoda</taxon>
        <taxon>Insecta</taxon>
        <taxon>Pterygota</taxon>
        <taxon>Neoptera</taxon>
        <taxon>Endopterygota</taxon>
        <taxon>Hymenoptera</taxon>
        <taxon>Apocrita</taxon>
        <taxon>Ichneumonoidea</taxon>
        <taxon>Braconidae</taxon>
        <taxon>Euphorinae</taxon>
        <taxon>Microctonus</taxon>
    </lineage>
</organism>
<accession>A0AA39KSV1</accession>
<dbReference type="EMBL" id="JAQQBS010000002">
    <property type="protein sequence ID" value="KAK0172479.1"/>
    <property type="molecule type" value="Genomic_DNA"/>
</dbReference>
<dbReference type="AlphaFoldDB" id="A0AA39KSV1"/>
<evidence type="ECO:0008006" key="3">
    <source>
        <dbReference type="Google" id="ProtNLM"/>
    </source>
</evidence>
<gene>
    <name evidence="1" type="ORF">PV328_005791</name>
</gene>
<dbReference type="Proteomes" id="UP001168990">
    <property type="component" value="Unassembled WGS sequence"/>
</dbReference>
<comment type="caution">
    <text evidence="1">The sequence shown here is derived from an EMBL/GenBank/DDBJ whole genome shotgun (WGS) entry which is preliminary data.</text>
</comment>